<dbReference type="GO" id="GO:0006355">
    <property type="term" value="P:regulation of DNA-templated transcription"/>
    <property type="evidence" value="ECO:0007669"/>
    <property type="project" value="InterPro"/>
</dbReference>
<dbReference type="InterPro" id="IPR036388">
    <property type="entry name" value="WH-like_DNA-bd_sf"/>
</dbReference>
<dbReference type="SMART" id="SM01043">
    <property type="entry name" value="BTAD"/>
    <property type="match status" value="1"/>
</dbReference>
<dbReference type="SUPFAM" id="SSF52540">
    <property type="entry name" value="P-loop containing nucleoside triphosphate hydrolases"/>
    <property type="match status" value="1"/>
</dbReference>
<dbReference type="GO" id="GO:0000160">
    <property type="term" value="P:phosphorelay signal transduction system"/>
    <property type="evidence" value="ECO:0007669"/>
    <property type="project" value="UniProtKB-KW"/>
</dbReference>
<evidence type="ECO:0000256" key="1">
    <source>
        <dbReference type="ARBA" id="ARBA00005820"/>
    </source>
</evidence>
<dbReference type="InterPro" id="IPR051677">
    <property type="entry name" value="AfsR-DnrI-RedD_regulator"/>
</dbReference>
<dbReference type="Pfam" id="PF00931">
    <property type="entry name" value="NB-ARC"/>
    <property type="match status" value="1"/>
</dbReference>
<dbReference type="PROSITE" id="PS51755">
    <property type="entry name" value="OMPR_PHOB"/>
    <property type="match status" value="1"/>
</dbReference>
<organism evidence="9 10">
    <name type="scientific">Streptomyces capillispiralis</name>
    <dbReference type="NCBI Taxonomy" id="68182"/>
    <lineage>
        <taxon>Bacteria</taxon>
        <taxon>Bacillati</taxon>
        <taxon>Actinomycetota</taxon>
        <taxon>Actinomycetes</taxon>
        <taxon>Kitasatosporales</taxon>
        <taxon>Streptomycetaceae</taxon>
        <taxon>Streptomyces</taxon>
    </lineage>
</organism>
<dbReference type="Gene3D" id="1.25.40.10">
    <property type="entry name" value="Tetratricopeptide repeat domain"/>
    <property type="match status" value="3"/>
</dbReference>
<comment type="caution">
    <text evidence="9">The sequence shown here is derived from an EMBL/GenBank/DDBJ whole genome shotgun (WGS) entry which is preliminary data.</text>
</comment>
<keyword evidence="3" id="KW-0805">Transcription regulation</keyword>
<dbReference type="SUPFAM" id="SSF48452">
    <property type="entry name" value="TPR-like"/>
    <property type="match status" value="3"/>
</dbReference>
<evidence type="ECO:0000256" key="3">
    <source>
        <dbReference type="ARBA" id="ARBA00023015"/>
    </source>
</evidence>
<sequence length="968" mass="105934">MQEPLRFTLLGAVTATRGSQEIMLGPPQQRGLLARLLLAEGTPLSATVLIDALWGDSAPDTAVNTVRIYAHRLRKALEPDVGLEASVIQSQGDGYRLRISPHQTDLGVFTGLTAEAERARRSGDIAGAVKLLHQGLDLWHGAPLTGIRAAFADLHRARLERLRLETLTACLAAELDLGTSRQTLAELTALVTENPLHEELRALLMLGLYRSSQQATALSTYQEGQRLLADELGVDPGPHLQSLYTRMLRADPALMAESTATPAPGPGRHSDASRTSPNQLPRFVTAFIGRRTQSELAVGVVEETQAAAVVIAAVTGTAGVGKTTFAVHLAHRVADHYPDGQLYVNLRGFDPSGEPLDTGRALRVLLESLGAEPSQLPHDTDALAARYRSLLAGRRMLLLLDNARDAGQVVPLLPGTPGCLVIVTSRNQLMPLITQHEALSLPLGTLTTQEADEFLRRRLGTARVDAEPQAARRIAEHCAHLPLALAITAARAAAHPAFPLAAIAGELTDSQETFDALSTDQSDTVTNIRAVFSWSYRTLSEEAGRLFRLLAHHLGPDISLRATASLIARTVGHTRRLLNELVQAHLLDEHLPGRYLFHDLLRAYATELAADDPPAVRDDSRRRALDHYLHSARHATEALDPHLGRIAHQAPGEGVGPEAFPDRAAATAWYAAEHQVLLRCIEQATAHHYDDHAWRLAVTTFHYLDRHGQWPDVRTSHEHALASARRLGDSMAEAFVLKGLTKAHGFLGDLDGARRYAELTLERFSAHPDMSRYSESHRYLTWVGEAHHPLVWVGESHRHLAWVAYQQGDAAVAFEHTRKAYELHSLGDNASLVAKTLNSLAYCRIALSEYDEAVTHCHEALKLMREAKDMCGEADVLDTLGNALQHRGDHAQAAAAYEQSVVLARQYGNAVWDVADTLRRMGEARLSLDDRAAARAAWSQALALIESLVFPGAERMRRRLEDLMSESE</sequence>
<dbReference type="PRINTS" id="PR00364">
    <property type="entry name" value="DISEASERSIST"/>
</dbReference>
<feature type="region of interest" description="Disordered" evidence="7">
    <location>
        <begin position="257"/>
        <end position="277"/>
    </location>
</feature>
<dbReference type="InterPro" id="IPR002182">
    <property type="entry name" value="NB-ARC"/>
</dbReference>
<dbReference type="GO" id="GO:0003677">
    <property type="term" value="F:DNA binding"/>
    <property type="evidence" value="ECO:0007669"/>
    <property type="project" value="UniProtKB-UniRule"/>
</dbReference>
<dbReference type="AlphaFoldDB" id="A0A561SGX3"/>
<accession>A0A561SGX3</accession>
<dbReference type="PANTHER" id="PTHR35807">
    <property type="entry name" value="TRANSCRIPTIONAL REGULATOR REDD-RELATED"/>
    <property type="match status" value="1"/>
</dbReference>
<dbReference type="SMART" id="SM00862">
    <property type="entry name" value="Trans_reg_C"/>
    <property type="match status" value="1"/>
</dbReference>
<name>A0A561SGX3_9ACTN</name>
<evidence type="ECO:0000313" key="10">
    <source>
        <dbReference type="Proteomes" id="UP000316603"/>
    </source>
</evidence>
<dbReference type="InterPro" id="IPR005158">
    <property type="entry name" value="BTAD"/>
</dbReference>
<dbReference type="InterPro" id="IPR027417">
    <property type="entry name" value="P-loop_NTPase"/>
</dbReference>
<dbReference type="GO" id="GO:0043531">
    <property type="term" value="F:ADP binding"/>
    <property type="evidence" value="ECO:0007669"/>
    <property type="project" value="InterPro"/>
</dbReference>
<dbReference type="Gene3D" id="3.40.50.300">
    <property type="entry name" value="P-loop containing nucleotide triphosphate hydrolases"/>
    <property type="match status" value="1"/>
</dbReference>
<comment type="similarity">
    <text evidence="1">Belongs to the AfsR/DnrI/RedD regulatory family.</text>
</comment>
<evidence type="ECO:0000256" key="7">
    <source>
        <dbReference type="SAM" id="MobiDB-lite"/>
    </source>
</evidence>
<evidence type="ECO:0000256" key="4">
    <source>
        <dbReference type="ARBA" id="ARBA00023125"/>
    </source>
</evidence>
<keyword evidence="2" id="KW-0902">Two-component regulatory system</keyword>
<evidence type="ECO:0000256" key="5">
    <source>
        <dbReference type="ARBA" id="ARBA00023163"/>
    </source>
</evidence>
<keyword evidence="4 6" id="KW-0238">DNA-binding</keyword>
<dbReference type="InterPro" id="IPR016032">
    <property type="entry name" value="Sig_transdc_resp-reg_C-effctor"/>
</dbReference>
<dbReference type="Gene3D" id="1.10.10.10">
    <property type="entry name" value="Winged helix-like DNA-binding domain superfamily/Winged helix DNA-binding domain"/>
    <property type="match status" value="1"/>
</dbReference>
<dbReference type="InterPro" id="IPR011990">
    <property type="entry name" value="TPR-like_helical_dom_sf"/>
</dbReference>
<protein>
    <submittedName>
        <fullName evidence="9">DNA-binding SARP family transcriptional activator</fullName>
    </submittedName>
</protein>
<dbReference type="Pfam" id="PF03704">
    <property type="entry name" value="BTAD"/>
    <property type="match status" value="1"/>
</dbReference>
<dbReference type="Pfam" id="PF13424">
    <property type="entry name" value="TPR_12"/>
    <property type="match status" value="1"/>
</dbReference>
<evidence type="ECO:0000256" key="2">
    <source>
        <dbReference type="ARBA" id="ARBA00023012"/>
    </source>
</evidence>
<evidence type="ECO:0000259" key="8">
    <source>
        <dbReference type="PROSITE" id="PS51755"/>
    </source>
</evidence>
<dbReference type="Pfam" id="PF00486">
    <property type="entry name" value="Trans_reg_C"/>
    <property type="match status" value="1"/>
</dbReference>
<dbReference type="CDD" id="cd15831">
    <property type="entry name" value="BTAD"/>
    <property type="match status" value="1"/>
</dbReference>
<keyword evidence="10" id="KW-1185">Reference proteome</keyword>
<proteinExistence type="inferred from homology"/>
<dbReference type="RefSeq" id="WP_229924223.1">
    <property type="nucleotide sequence ID" value="NZ_BNCE01000035.1"/>
</dbReference>
<dbReference type="SMART" id="SM00028">
    <property type="entry name" value="TPR"/>
    <property type="match status" value="4"/>
</dbReference>
<dbReference type="InterPro" id="IPR001867">
    <property type="entry name" value="OmpR/PhoB-type_DNA-bd"/>
</dbReference>
<dbReference type="Proteomes" id="UP000316603">
    <property type="component" value="Unassembled WGS sequence"/>
</dbReference>
<keyword evidence="5" id="KW-0804">Transcription</keyword>
<dbReference type="PANTHER" id="PTHR35807:SF1">
    <property type="entry name" value="TRANSCRIPTIONAL REGULATOR REDD"/>
    <property type="match status" value="1"/>
</dbReference>
<evidence type="ECO:0000256" key="6">
    <source>
        <dbReference type="PROSITE-ProRule" id="PRU01091"/>
    </source>
</evidence>
<dbReference type="SUPFAM" id="SSF46894">
    <property type="entry name" value="C-terminal effector domain of the bipartite response regulators"/>
    <property type="match status" value="1"/>
</dbReference>
<reference evidence="9 10" key="1">
    <citation type="submission" date="2019-06" db="EMBL/GenBank/DDBJ databases">
        <title>Sequencing the genomes of 1000 actinobacteria strains.</title>
        <authorList>
            <person name="Klenk H.-P."/>
        </authorList>
    </citation>
    <scope>NUCLEOTIDE SEQUENCE [LARGE SCALE GENOMIC DNA]</scope>
    <source>
        <strain evidence="9 10">DSM 41695</strain>
    </source>
</reference>
<dbReference type="EMBL" id="VIWV01000002">
    <property type="protein sequence ID" value="TWF74114.1"/>
    <property type="molecule type" value="Genomic_DNA"/>
</dbReference>
<dbReference type="InterPro" id="IPR019734">
    <property type="entry name" value="TPR_rpt"/>
</dbReference>
<feature type="domain" description="OmpR/PhoB-type" evidence="8">
    <location>
        <begin position="1"/>
        <end position="99"/>
    </location>
</feature>
<feature type="DNA-binding region" description="OmpR/PhoB-type" evidence="6">
    <location>
        <begin position="1"/>
        <end position="99"/>
    </location>
</feature>
<gene>
    <name evidence="9" type="ORF">FHX78_12146</name>
</gene>
<evidence type="ECO:0000313" key="9">
    <source>
        <dbReference type="EMBL" id="TWF74114.1"/>
    </source>
</evidence>